<feature type="region of interest" description="Disordered" evidence="1">
    <location>
        <begin position="1"/>
        <end position="25"/>
    </location>
</feature>
<feature type="compositionally biased region" description="Polar residues" evidence="1">
    <location>
        <begin position="1"/>
        <end position="19"/>
    </location>
</feature>
<name>A0AAN9TMH2_9HEMI</name>
<sequence length="169" mass="18771">MVSRIDNVSNVQIDGSNPTGCEARSTRPVKEMPILDLVNADGLSKNNGYNTQIAPENNWYHGSESRAVYSETVVTGPRMNSFSSDVDLNSNLISTTSNTHSSTNDGVQIGNGMSPPFDFSGSEQLRLNKKLGAALQRMERIQGRINSLESQFQNINKCVKLLFYYHYIF</sequence>
<protein>
    <submittedName>
        <fullName evidence="2">Uncharacterized protein</fullName>
    </submittedName>
</protein>
<accession>A0AAN9TMH2</accession>
<dbReference type="EMBL" id="JBBCAQ010000014">
    <property type="protein sequence ID" value="KAK7598063.1"/>
    <property type="molecule type" value="Genomic_DNA"/>
</dbReference>
<proteinExistence type="predicted"/>
<evidence type="ECO:0000256" key="1">
    <source>
        <dbReference type="SAM" id="MobiDB-lite"/>
    </source>
</evidence>
<keyword evidence="3" id="KW-1185">Reference proteome</keyword>
<organism evidence="2 3">
    <name type="scientific">Parthenolecanium corni</name>
    <dbReference type="NCBI Taxonomy" id="536013"/>
    <lineage>
        <taxon>Eukaryota</taxon>
        <taxon>Metazoa</taxon>
        <taxon>Ecdysozoa</taxon>
        <taxon>Arthropoda</taxon>
        <taxon>Hexapoda</taxon>
        <taxon>Insecta</taxon>
        <taxon>Pterygota</taxon>
        <taxon>Neoptera</taxon>
        <taxon>Paraneoptera</taxon>
        <taxon>Hemiptera</taxon>
        <taxon>Sternorrhyncha</taxon>
        <taxon>Coccoidea</taxon>
        <taxon>Coccidae</taxon>
        <taxon>Parthenolecanium</taxon>
    </lineage>
</organism>
<gene>
    <name evidence="2" type="ORF">V9T40_006298</name>
</gene>
<reference evidence="2 3" key="1">
    <citation type="submission" date="2024-03" db="EMBL/GenBank/DDBJ databases">
        <title>Adaptation during the transition from Ophiocordyceps entomopathogen to insect associate is accompanied by gene loss and intensified selection.</title>
        <authorList>
            <person name="Ward C.M."/>
            <person name="Onetto C.A."/>
            <person name="Borneman A.R."/>
        </authorList>
    </citation>
    <scope>NUCLEOTIDE SEQUENCE [LARGE SCALE GENOMIC DNA]</scope>
    <source>
        <strain evidence="2">AWRI1</strain>
        <tissue evidence="2">Single Adult Female</tissue>
    </source>
</reference>
<dbReference type="Proteomes" id="UP001367676">
    <property type="component" value="Unassembled WGS sequence"/>
</dbReference>
<evidence type="ECO:0000313" key="3">
    <source>
        <dbReference type="Proteomes" id="UP001367676"/>
    </source>
</evidence>
<comment type="caution">
    <text evidence="2">The sequence shown here is derived from an EMBL/GenBank/DDBJ whole genome shotgun (WGS) entry which is preliminary data.</text>
</comment>
<dbReference type="AlphaFoldDB" id="A0AAN9TMH2"/>
<evidence type="ECO:0000313" key="2">
    <source>
        <dbReference type="EMBL" id="KAK7598063.1"/>
    </source>
</evidence>